<evidence type="ECO:0000313" key="9">
    <source>
        <dbReference type="Proteomes" id="UP000001514"/>
    </source>
</evidence>
<evidence type="ECO:0000256" key="4">
    <source>
        <dbReference type="ARBA" id="ARBA00022786"/>
    </source>
</evidence>
<dbReference type="PANTHER" id="PTHR13291:SF0">
    <property type="entry name" value="JOSEPHIN-LIKE PROTEIN"/>
    <property type="match status" value="1"/>
</dbReference>
<dbReference type="HOGENOM" id="CLU_103892_0_0_1"/>
<feature type="active site" evidence="6">
    <location>
        <position position="106"/>
    </location>
</feature>
<evidence type="ECO:0000256" key="5">
    <source>
        <dbReference type="ARBA" id="ARBA00022801"/>
    </source>
</evidence>
<dbReference type="EMBL" id="GL377571">
    <property type="protein sequence ID" value="EFJ32931.1"/>
    <property type="molecule type" value="Genomic_DNA"/>
</dbReference>
<dbReference type="InParanoid" id="D8R3E3"/>
<evidence type="ECO:0000256" key="3">
    <source>
        <dbReference type="ARBA" id="ARBA00022670"/>
    </source>
</evidence>
<dbReference type="GO" id="GO:0004843">
    <property type="term" value="F:cysteine-type deubiquitinase activity"/>
    <property type="evidence" value="ECO:0000318"/>
    <property type="project" value="GO_Central"/>
</dbReference>
<dbReference type="Gene3D" id="3.90.70.40">
    <property type="match status" value="1"/>
</dbReference>
<feature type="domain" description="Josephin" evidence="7">
    <location>
        <begin position="1"/>
        <end position="162"/>
    </location>
</feature>
<accession>D8R3E3</accession>
<dbReference type="STRING" id="88036.D8R3E3"/>
<dbReference type="eggNOG" id="KOG2934">
    <property type="taxonomic scope" value="Eukaryota"/>
</dbReference>
<dbReference type="GO" id="GO:0006508">
    <property type="term" value="P:proteolysis"/>
    <property type="evidence" value="ECO:0007669"/>
    <property type="project" value="UniProtKB-KW"/>
</dbReference>
<protein>
    <recommendedName>
        <fullName evidence="2">ubiquitinyl hydrolase 1</fullName>
        <ecNumber evidence="2">3.4.19.12</ecNumber>
    </recommendedName>
</protein>
<keyword evidence="5 6" id="KW-0378">Hydrolase</keyword>
<feature type="active site" evidence="6">
    <location>
        <position position="13"/>
    </location>
</feature>
<dbReference type="InterPro" id="IPR006155">
    <property type="entry name" value="Josephin"/>
</dbReference>
<evidence type="ECO:0000256" key="1">
    <source>
        <dbReference type="ARBA" id="ARBA00000707"/>
    </source>
</evidence>
<dbReference type="GO" id="GO:0016579">
    <property type="term" value="P:protein deubiquitination"/>
    <property type="evidence" value="ECO:0007669"/>
    <property type="project" value="InterPro"/>
</dbReference>
<dbReference type="InterPro" id="IPR040053">
    <property type="entry name" value="JOSD1/2"/>
</dbReference>
<evidence type="ECO:0000256" key="6">
    <source>
        <dbReference type="PROSITE-ProRule" id="PRU00331"/>
    </source>
</evidence>
<gene>
    <name evidence="8" type="ORF">SELMODRAFT_84199</name>
</gene>
<sequence>MAIYHERQRLQLCLLHALNNLLQEQHATPWSTRNLFFLPAKQHRNPLTGNYDANVLIAALSSRGLEARWHDRRSAIADDDLSRPNLAGLIANTSSQRFLGLWRSRHWIALRRVHGSWYNLDSDLPMPVAMRGAGEVRDFLNSLRDQGAELFFVFRKEEQGDE</sequence>
<dbReference type="Gramene" id="EFJ32931">
    <property type="protein sequence ID" value="EFJ32931"/>
    <property type="gene ID" value="SELMODRAFT_84199"/>
</dbReference>
<evidence type="ECO:0000256" key="2">
    <source>
        <dbReference type="ARBA" id="ARBA00012759"/>
    </source>
</evidence>
<dbReference type="PANTHER" id="PTHR13291">
    <property type="entry name" value="JOSEPHIN 1, 2"/>
    <property type="match status" value="1"/>
</dbReference>
<keyword evidence="4" id="KW-0833">Ubl conjugation pathway</keyword>
<feature type="active site" evidence="6">
    <location>
        <position position="121"/>
    </location>
</feature>
<comment type="catalytic activity">
    <reaction evidence="1">
        <text>Thiol-dependent hydrolysis of ester, thioester, amide, peptide and isopeptide bonds formed by the C-terminal Gly of ubiquitin (a 76-residue protein attached to proteins as an intracellular targeting signal).</text>
        <dbReference type="EC" id="3.4.19.12"/>
    </reaction>
</comment>
<evidence type="ECO:0000259" key="7">
    <source>
        <dbReference type="PROSITE" id="PS50957"/>
    </source>
</evidence>
<dbReference type="Pfam" id="PF02099">
    <property type="entry name" value="Josephin"/>
    <property type="match status" value="1"/>
</dbReference>
<dbReference type="PROSITE" id="PS50957">
    <property type="entry name" value="JOSEPHIN"/>
    <property type="match status" value="1"/>
</dbReference>
<organism evidence="9">
    <name type="scientific">Selaginella moellendorffii</name>
    <name type="common">Spikemoss</name>
    <dbReference type="NCBI Taxonomy" id="88036"/>
    <lineage>
        <taxon>Eukaryota</taxon>
        <taxon>Viridiplantae</taxon>
        <taxon>Streptophyta</taxon>
        <taxon>Embryophyta</taxon>
        <taxon>Tracheophyta</taxon>
        <taxon>Lycopodiopsida</taxon>
        <taxon>Selaginellales</taxon>
        <taxon>Selaginellaceae</taxon>
        <taxon>Selaginella</taxon>
    </lineage>
</organism>
<dbReference type="EC" id="3.4.19.12" evidence="2"/>
<proteinExistence type="predicted"/>
<keyword evidence="3" id="KW-0645">Protease</keyword>
<name>D8R3E3_SELML</name>
<keyword evidence="9" id="KW-1185">Reference proteome</keyword>
<dbReference type="Proteomes" id="UP000001514">
    <property type="component" value="Unassembled WGS sequence"/>
</dbReference>
<dbReference type="KEGG" id="smo:SELMODRAFT_84199"/>
<dbReference type="AlphaFoldDB" id="D8R3E3"/>
<dbReference type="SMART" id="SM01246">
    <property type="entry name" value="Josephin"/>
    <property type="match status" value="1"/>
</dbReference>
<evidence type="ECO:0000313" key="8">
    <source>
        <dbReference type="EMBL" id="EFJ32931.1"/>
    </source>
</evidence>
<reference evidence="8 9" key="1">
    <citation type="journal article" date="2011" name="Science">
        <title>The Selaginella genome identifies genetic changes associated with the evolution of vascular plants.</title>
        <authorList>
            <person name="Banks J.A."/>
            <person name="Nishiyama T."/>
            <person name="Hasebe M."/>
            <person name="Bowman J.L."/>
            <person name="Gribskov M."/>
            <person name="dePamphilis C."/>
            <person name="Albert V.A."/>
            <person name="Aono N."/>
            <person name="Aoyama T."/>
            <person name="Ambrose B.A."/>
            <person name="Ashton N.W."/>
            <person name="Axtell M.J."/>
            <person name="Barker E."/>
            <person name="Barker M.S."/>
            <person name="Bennetzen J.L."/>
            <person name="Bonawitz N.D."/>
            <person name="Chapple C."/>
            <person name="Cheng C."/>
            <person name="Correa L.G."/>
            <person name="Dacre M."/>
            <person name="DeBarry J."/>
            <person name="Dreyer I."/>
            <person name="Elias M."/>
            <person name="Engstrom E.M."/>
            <person name="Estelle M."/>
            <person name="Feng L."/>
            <person name="Finet C."/>
            <person name="Floyd S.K."/>
            <person name="Frommer W.B."/>
            <person name="Fujita T."/>
            <person name="Gramzow L."/>
            <person name="Gutensohn M."/>
            <person name="Harholt J."/>
            <person name="Hattori M."/>
            <person name="Heyl A."/>
            <person name="Hirai T."/>
            <person name="Hiwatashi Y."/>
            <person name="Ishikawa M."/>
            <person name="Iwata M."/>
            <person name="Karol K.G."/>
            <person name="Koehler B."/>
            <person name="Kolukisaoglu U."/>
            <person name="Kubo M."/>
            <person name="Kurata T."/>
            <person name="Lalonde S."/>
            <person name="Li K."/>
            <person name="Li Y."/>
            <person name="Litt A."/>
            <person name="Lyons E."/>
            <person name="Manning G."/>
            <person name="Maruyama T."/>
            <person name="Michael T.P."/>
            <person name="Mikami K."/>
            <person name="Miyazaki S."/>
            <person name="Morinaga S."/>
            <person name="Murata T."/>
            <person name="Mueller-Roeber B."/>
            <person name="Nelson D.R."/>
            <person name="Obara M."/>
            <person name="Oguri Y."/>
            <person name="Olmstead R.G."/>
            <person name="Onodera N."/>
            <person name="Petersen B.L."/>
            <person name="Pils B."/>
            <person name="Prigge M."/>
            <person name="Rensing S.A."/>
            <person name="Riano-Pachon D.M."/>
            <person name="Roberts A.W."/>
            <person name="Sato Y."/>
            <person name="Scheller H.V."/>
            <person name="Schulz B."/>
            <person name="Schulz C."/>
            <person name="Shakirov E.V."/>
            <person name="Shibagaki N."/>
            <person name="Shinohara N."/>
            <person name="Shippen D.E."/>
            <person name="Soerensen I."/>
            <person name="Sotooka R."/>
            <person name="Sugimoto N."/>
            <person name="Sugita M."/>
            <person name="Sumikawa N."/>
            <person name="Tanurdzic M."/>
            <person name="Theissen G."/>
            <person name="Ulvskov P."/>
            <person name="Wakazuki S."/>
            <person name="Weng J.K."/>
            <person name="Willats W.W."/>
            <person name="Wipf D."/>
            <person name="Wolf P.G."/>
            <person name="Yang L."/>
            <person name="Zimmer A.D."/>
            <person name="Zhu Q."/>
            <person name="Mitros T."/>
            <person name="Hellsten U."/>
            <person name="Loque D."/>
            <person name="Otillar R."/>
            <person name="Salamov A."/>
            <person name="Schmutz J."/>
            <person name="Shapiro H."/>
            <person name="Lindquist E."/>
            <person name="Lucas S."/>
            <person name="Rokhsar D."/>
            <person name="Grigoriev I.V."/>
        </authorList>
    </citation>
    <scope>NUCLEOTIDE SEQUENCE [LARGE SCALE GENOMIC DNA]</scope>
</reference>